<dbReference type="InterPro" id="IPR021124">
    <property type="entry name" value="CRISPR-assoc_prot_Cas5"/>
</dbReference>
<proteinExistence type="predicted"/>
<evidence type="ECO:0000256" key="1">
    <source>
        <dbReference type="ARBA" id="ARBA00023118"/>
    </source>
</evidence>
<dbReference type="Proteomes" id="UP001527099">
    <property type="component" value="Unassembled WGS sequence"/>
</dbReference>
<organism evidence="2 3">
    <name type="scientific">Paenibacillus alginolyticus</name>
    <dbReference type="NCBI Taxonomy" id="59839"/>
    <lineage>
        <taxon>Bacteria</taxon>
        <taxon>Bacillati</taxon>
        <taxon>Bacillota</taxon>
        <taxon>Bacilli</taxon>
        <taxon>Bacillales</taxon>
        <taxon>Paenibacillaceae</taxon>
        <taxon>Paenibacillus</taxon>
    </lineage>
</organism>
<dbReference type="InterPro" id="IPR013421">
    <property type="entry name" value="CRISPR-assoc_prot_Cas5_HALMA"/>
</dbReference>
<keyword evidence="1" id="KW-0051">Antiviral defense</keyword>
<dbReference type="EMBL" id="JAMDMX010000009">
    <property type="protein sequence ID" value="MCY9692093.1"/>
    <property type="molecule type" value="Genomic_DNA"/>
</dbReference>
<dbReference type="RefSeq" id="WP_268613720.1">
    <property type="nucleotide sequence ID" value="NZ_JAMDMX010000009.1"/>
</dbReference>
<dbReference type="Pfam" id="PF09704">
    <property type="entry name" value="Cas_Cas5d"/>
    <property type="match status" value="1"/>
</dbReference>
<protein>
    <submittedName>
        <fullName evidence="2">Type I-B CRISPR-associated protein Cas5b</fullName>
    </submittedName>
</protein>
<sequence length="241" mass="27418">MEILSFDVYGDYGHFRKYYTTSSPLTFSTMPPTAVYGLLGAILGLTKENNQYLEEINSSTTRIAIQLIRPVKKVHIGINHLNTKNHFWAPKSTNGARTQIRTEFLKSVGFRVYVQMSSDKLFTQLTEMVHAHQSVYTPCLGLSELIADVSFHQLQQGVLKSNPEWITTQTVLPISRIHEQQIKIEAGLQILKEKQPINMNTNREVLQYESLLFDSVGKPITSMMKEYVELSDSGEIIVFCN</sequence>
<evidence type="ECO:0000313" key="2">
    <source>
        <dbReference type="EMBL" id="MCY9692093.1"/>
    </source>
</evidence>
<reference evidence="2 3" key="1">
    <citation type="submission" date="2022-05" db="EMBL/GenBank/DDBJ databases">
        <title>Genome Sequencing of Bee-Associated Microbes.</title>
        <authorList>
            <person name="Dunlap C."/>
        </authorList>
    </citation>
    <scope>NUCLEOTIDE SEQUENCE [LARGE SCALE GENOMIC DNA]</scope>
    <source>
        <strain evidence="2 3">NRRL B-14421</strain>
    </source>
</reference>
<name>A0ABT4G7E3_9BACL</name>
<keyword evidence="3" id="KW-1185">Reference proteome</keyword>
<dbReference type="NCBIfam" id="TIGR02592">
    <property type="entry name" value="cas_Cas5h"/>
    <property type="match status" value="1"/>
</dbReference>
<dbReference type="InterPro" id="IPR013422">
    <property type="entry name" value="CRISPR-assoc_prot_Cas5_N"/>
</dbReference>
<gene>
    <name evidence="2" type="primary">cas5b</name>
    <name evidence="2" type="ORF">M5X19_04020</name>
</gene>
<dbReference type="Gene3D" id="3.30.70.2660">
    <property type="match status" value="1"/>
</dbReference>
<comment type="caution">
    <text evidence="2">The sequence shown here is derived from an EMBL/GenBank/DDBJ whole genome shotgun (WGS) entry which is preliminary data.</text>
</comment>
<accession>A0ABT4G7E3</accession>
<evidence type="ECO:0000313" key="3">
    <source>
        <dbReference type="Proteomes" id="UP001527099"/>
    </source>
</evidence>
<dbReference type="NCBIfam" id="TIGR02593">
    <property type="entry name" value="CRISPR_cas5"/>
    <property type="match status" value="1"/>
</dbReference>